<comment type="caution">
    <text evidence="2">The sequence shown here is derived from an EMBL/GenBank/DDBJ whole genome shotgun (WGS) entry which is preliminary data.</text>
</comment>
<feature type="compositionally biased region" description="Polar residues" evidence="1">
    <location>
        <begin position="24"/>
        <end position="43"/>
    </location>
</feature>
<keyword evidence="3" id="KW-1185">Reference proteome</keyword>
<sequence length="83" mass="9230">MASPPSEQIQCSRKVTVQVSTRMLTTESGNPTAEKQPCDNQTMGHGETVKHMVYHHHQRRRCSTPVSAGKGMADVQLRKLVVE</sequence>
<accession>A0ABR2DPT1</accession>
<evidence type="ECO:0000313" key="3">
    <source>
        <dbReference type="Proteomes" id="UP001472677"/>
    </source>
</evidence>
<evidence type="ECO:0000313" key="2">
    <source>
        <dbReference type="EMBL" id="KAK8543279.1"/>
    </source>
</evidence>
<proteinExistence type="predicted"/>
<protein>
    <submittedName>
        <fullName evidence="2">Uncharacterized protein</fullName>
    </submittedName>
</protein>
<feature type="region of interest" description="Disordered" evidence="1">
    <location>
        <begin position="24"/>
        <end position="44"/>
    </location>
</feature>
<dbReference type="Proteomes" id="UP001472677">
    <property type="component" value="Unassembled WGS sequence"/>
</dbReference>
<evidence type="ECO:0000256" key="1">
    <source>
        <dbReference type="SAM" id="MobiDB-lite"/>
    </source>
</evidence>
<organism evidence="2 3">
    <name type="scientific">Hibiscus sabdariffa</name>
    <name type="common">roselle</name>
    <dbReference type="NCBI Taxonomy" id="183260"/>
    <lineage>
        <taxon>Eukaryota</taxon>
        <taxon>Viridiplantae</taxon>
        <taxon>Streptophyta</taxon>
        <taxon>Embryophyta</taxon>
        <taxon>Tracheophyta</taxon>
        <taxon>Spermatophyta</taxon>
        <taxon>Magnoliopsida</taxon>
        <taxon>eudicotyledons</taxon>
        <taxon>Gunneridae</taxon>
        <taxon>Pentapetalae</taxon>
        <taxon>rosids</taxon>
        <taxon>malvids</taxon>
        <taxon>Malvales</taxon>
        <taxon>Malvaceae</taxon>
        <taxon>Malvoideae</taxon>
        <taxon>Hibiscus</taxon>
    </lineage>
</organism>
<reference evidence="2 3" key="1">
    <citation type="journal article" date="2024" name="G3 (Bethesda)">
        <title>Genome assembly of Hibiscus sabdariffa L. provides insights into metabolisms of medicinal natural products.</title>
        <authorList>
            <person name="Kim T."/>
        </authorList>
    </citation>
    <scope>NUCLEOTIDE SEQUENCE [LARGE SCALE GENOMIC DNA]</scope>
    <source>
        <strain evidence="2">TK-2024</strain>
        <tissue evidence="2">Old leaves</tissue>
    </source>
</reference>
<name>A0ABR2DPT1_9ROSI</name>
<gene>
    <name evidence="2" type="ORF">V6N12_015839</name>
</gene>
<dbReference type="EMBL" id="JBBPBM010000024">
    <property type="protein sequence ID" value="KAK8543279.1"/>
    <property type="molecule type" value="Genomic_DNA"/>
</dbReference>